<comment type="similarity">
    <text evidence="3">Belongs to the patellin family.</text>
</comment>
<dbReference type="InterPro" id="IPR009038">
    <property type="entry name" value="GOLD_dom"/>
</dbReference>
<dbReference type="FunFam" id="3.40.525.10:FF:000022">
    <property type="entry name" value="SEC14 cytosolic factor family protein"/>
    <property type="match status" value="1"/>
</dbReference>
<dbReference type="PROSITE" id="PS50191">
    <property type="entry name" value="CRAL_TRIO"/>
    <property type="match status" value="1"/>
</dbReference>
<gene>
    <name evidence="13" type="ORF">CTI12_AA107720</name>
</gene>
<dbReference type="InterPro" id="IPR036273">
    <property type="entry name" value="CRAL/TRIO_N_dom_sf"/>
</dbReference>
<evidence type="ECO:0000313" key="14">
    <source>
        <dbReference type="Proteomes" id="UP000245207"/>
    </source>
</evidence>
<dbReference type="EMBL" id="PKPP01000718">
    <property type="protein sequence ID" value="PWA89435.1"/>
    <property type="molecule type" value="Genomic_DNA"/>
</dbReference>
<dbReference type="InterPro" id="IPR013083">
    <property type="entry name" value="Znf_RING/FYVE/PHD"/>
</dbReference>
<keyword evidence="7" id="KW-0446">Lipid-binding</keyword>
<dbReference type="Gene3D" id="3.30.40.10">
    <property type="entry name" value="Zinc/RING finger domain, C3HC4 (zinc finger)"/>
    <property type="match status" value="1"/>
</dbReference>
<dbReference type="SUPFAM" id="SSF57850">
    <property type="entry name" value="RING/U-box"/>
    <property type="match status" value="1"/>
</dbReference>
<evidence type="ECO:0000256" key="10">
    <source>
        <dbReference type="SAM" id="MobiDB-lite"/>
    </source>
</evidence>
<dbReference type="SUPFAM" id="SSF52087">
    <property type="entry name" value="CRAL/TRIO domain"/>
    <property type="match status" value="1"/>
</dbReference>
<evidence type="ECO:0000256" key="2">
    <source>
        <dbReference type="ARBA" id="ARBA00004496"/>
    </source>
</evidence>
<keyword evidence="5" id="KW-0963">Cytoplasm</keyword>
<keyword evidence="14" id="KW-1185">Reference proteome</keyword>
<comment type="subcellular location">
    <subcellularLocation>
        <location evidence="2">Cytoplasm</location>
    </subcellularLocation>
    <subcellularLocation>
        <location evidence="1">Membrane</location>
    </subcellularLocation>
</comment>
<dbReference type="InterPro" id="IPR001841">
    <property type="entry name" value="Znf_RING"/>
</dbReference>
<evidence type="ECO:0000256" key="5">
    <source>
        <dbReference type="ARBA" id="ARBA00022490"/>
    </source>
</evidence>
<keyword evidence="6" id="KW-0132">Cell division</keyword>
<feature type="domain" description="GOLD" evidence="12">
    <location>
        <begin position="586"/>
        <end position="720"/>
    </location>
</feature>
<dbReference type="InterPro" id="IPR011074">
    <property type="entry name" value="CRAL/TRIO_N_dom"/>
</dbReference>
<evidence type="ECO:0000259" key="12">
    <source>
        <dbReference type="PROSITE" id="PS50866"/>
    </source>
</evidence>
<keyword evidence="4" id="KW-0813">Transport</keyword>
<dbReference type="SUPFAM" id="SSF46938">
    <property type="entry name" value="CRAL/TRIO N-terminal domain"/>
    <property type="match status" value="1"/>
</dbReference>
<dbReference type="GO" id="GO:0051301">
    <property type="term" value="P:cell division"/>
    <property type="evidence" value="ECO:0007669"/>
    <property type="project" value="UniProtKB-KW"/>
</dbReference>
<comment type="caution">
    <text evidence="13">The sequence shown here is derived from an EMBL/GenBank/DDBJ whole genome shotgun (WGS) entry which is preliminary data.</text>
</comment>
<evidence type="ECO:0000256" key="3">
    <source>
        <dbReference type="ARBA" id="ARBA00007155"/>
    </source>
</evidence>
<dbReference type="CDD" id="cd00170">
    <property type="entry name" value="SEC14"/>
    <property type="match status" value="1"/>
</dbReference>
<dbReference type="InterPro" id="IPR036865">
    <property type="entry name" value="CRAL-TRIO_dom_sf"/>
</dbReference>
<evidence type="ECO:0000313" key="13">
    <source>
        <dbReference type="EMBL" id="PWA89435.1"/>
    </source>
</evidence>
<name>A0A2U1PUM5_ARTAN</name>
<evidence type="ECO:0000259" key="11">
    <source>
        <dbReference type="PROSITE" id="PS50191"/>
    </source>
</evidence>
<dbReference type="Pfam" id="PF03765">
    <property type="entry name" value="CRAL_TRIO_N"/>
    <property type="match status" value="1"/>
</dbReference>
<dbReference type="GO" id="GO:0016020">
    <property type="term" value="C:membrane"/>
    <property type="evidence" value="ECO:0007669"/>
    <property type="project" value="UniProtKB-SubCell"/>
</dbReference>
<evidence type="ECO:0000256" key="4">
    <source>
        <dbReference type="ARBA" id="ARBA00022448"/>
    </source>
</evidence>
<dbReference type="Pfam" id="PF13639">
    <property type="entry name" value="zf-RING_2"/>
    <property type="match status" value="1"/>
</dbReference>
<evidence type="ECO:0000256" key="8">
    <source>
        <dbReference type="ARBA" id="ARBA00023136"/>
    </source>
</evidence>
<dbReference type="PANTHER" id="PTHR45932:SF6">
    <property type="entry name" value="PATELLIN-3"/>
    <property type="match status" value="1"/>
</dbReference>
<feature type="compositionally biased region" description="Low complexity" evidence="10">
    <location>
        <begin position="308"/>
        <end position="317"/>
    </location>
</feature>
<dbReference type="PANTHER" id="PTHR45932">
    <property type="entry name" value="PATELLIN-1"/>
    <property type="match status" value="1"/>
</dbReference>
<dbReference type="SMART" id="SM00516">
    <property type="entry name" value="SEC14"/>
    <property type="match status" value="1"/>
</dbReference>
<dbReference type="InterPro" id="IPR056794">
    <property type="entry name" value="PATL1-6_C_GOLD"/>
</dbReference>
<dbReference type="GO" id="GO:0008289">
    <property type="term" value="F:lipid binding"/>
    <property type="evidence" value="ECO:0007669"/>
    <property type="project" value="UniProtKB-KW"/>
</dbReference>
<dbReference type="Gene3D" id="2.60.120.680">
    <property type="entry name" value="GOLD domain"/>
    <property type="match status" value="1"/>
</dbReference>
<keyword evidence="9" id="KW-0131">Cell cycle</keyword>
<dbReference type="PROSITE" id="PS50866">
    <property type="entry name" value="GOLD"/>
    <property type="match status" value="1"/>
</dbReference>
<dbReference type="Pfam" id="PF25099">
    <property type="entry name" value="GOLD_PATL1_C"/>
    <property type="match status" value="1"/>
</dbReference>
<dbReference type="Gene3D" id="3.40.525.10">
    <property type="entry name" value="CRAL-TRIO lipid binding domain"/>
    <property type="match status" value="1"/>
</dbReference>
<proteinExistence type="inferred from homology"/>
<evidence type="ECO:0000256" key="6">
    <source>
        <dbReference type="ARBA" id="ARBA00022618"/>
    </source>
</evidence>
<dbReference type="SUPFAM" id="SSF101576">
    <property type="entry name" value="Supernatant protein factor (SPF), C-terminal domain"/>
    <property type="match status" value="1"/>
</dbReference>
<keyword evidence="8" id="KW-0472">Membrane</keyword>
<organism evidence="13 14">
    <name type="scientific">Artemisia annua</name>
    <name type="common">Sweet wormwood</name>
    <dbReference type="NCBI Taxonomy" id="35608"/>
    <lineage>
        <taxon>Eukaryota</taxon>
        <taxon>Viridiplantae</taxon>
        <taxon>Streptophyta</taxon>
        <taxon>Embryophyta</taxon>
        <taxon>Tracheophyta</taxon>
        <taxon>Spermatophyta</taxon>
        <taxon>Magnoliopsida</taxon>
        <taxon>eudicotyledons</taxon>
        <taxon>Gunneridae</taxon>
        <taxon>Pentapetalae</taxon>
        <taxon>asterids</taxon>
        <taxon>campanulids</taxon>
        <taxon>Asterales</taxon>
        <taxon>Asteraceae</taxon>
        <taxon>Asteroideae</taxon>
        <taxon>Anthemideae</taxon>
        <taxon>Artemisiinae</taxon>
        <taxon>Artemisia</taxon>
    </lineage>
</organism>
<evidence type="ECO:0000256" key="9">
    <source>
        <dbReference type="ARBA" id="ARBA00023306"/>
    </source>
</evidence>
<dbReference type="InterPro" id="IPR001251">
    <property type="entry name" value="CRAL-TRIO_dom"/>
</dbReference>
<accession>A0A2U1PUM5</accession>
<dbReference type="InterPro" id="IPR044834">
    <property type="entry name" value="PATL"/>
</dbReference>
<feature type="region of interest" description="Disordered" evidence="10">
    <location>
        <begin position="308"/>
        <end position="328"/>
    </location>
</feature>
<dbReference type="Proteomes" id="UP000245207">
    <property type="component" value="Unassembled WGS sequence"/>
</dbReference>
<reference evidence="13 14" key="1">
    <citation type="journal article" date="2018" name="Mol. Plant">
        <title>The genome of Artemisia annua provides insight into the evolution of Asteraceae family and artemisinin biosynthesis.</title>
        <authorList>
            <person name="Shen Q."/>
            <person name="Zhang L."/>
            <person name="Liao Z."/>
            <person name="Wang S."/>
            <person name="Yan T."/>
            <person name="Shi P."/>
            <person name="Liu M."/>
            <person name="Fu X."/>
            <person name="Pan Q."/>
            <person name="Wang Y."/>
            <person name="Lv Z."/>
            <person name="Lu X."/>
            <person name="Zhang F."/>
            <person name="Jiang W."/>
            <person name="Ma Y."/>
            <person name="Chen M."/>
            <person name="Hao X."/>
            <person name="Li L."/>
            <person name="Tang Y."/>
            <person name="Lv G."/>
            <person name="Zhou Y."/>
            <person name="Sun X."/>
            <person name="Brodelius P.E."/>
            <person name="Rose J.K.C."/>
            <person name="Tang K."/>
        </authorList>
    </citation>
    <scope>NUCLEOTIDE SEQUENCE [LARGE SCALE GENOMIC DNA]</scope>
    <source>
        <strain evidence="14">cv. Huhao1</strain>
        <tissue evidence="13">Leaf</tissue>
    </source>
</reference>
<dbReference type="Pfam" id="PF00650">
    <property type="entry name" value="CRAL_TRIO"/>
    <property type="match status" value="1"/>
</dbReference>
<protein>
    <submittedName>
        <fullName evidence="13">CRAL-TRIO domain-containing protein</fullName>
    </submittedName>
</protein>
<dbReference type="InterPro" id="IPR036598">
    <property type="entry name" value="GOLD_dom_sf"/>
</dbReference>
<feature type="domain" description="CRAL-TRIO" evidence="11">
    <location>
        <begin position="435"/>
        <end position="610"/>
    </location>
</feature>
<dbReference type="GO" id="GO:0005737">
    <property type="term" value="C:cytoplasm"/>
    <property type="evidence" value="ECO:0007669"/>
    <property type="project" value="UniProtKB-SubCell"/>
</dbReference>
<dbReference type="SMART" id="SM01100">
    <property type="entry name" value="CRAL_TRIO_N"/>
    <property type="match status" value="1"/>
</dbReference>
<dbReference type="AlphaFoldDB" id="A0A2U1PUM5"/>
<evidence type="ECO:0000256" key="7">
    <source>
        <dbReference type="ARBA" id="ARBA00023121"/>
    </source>
</evidence>
<sequence length="725" mass="82698">MTSPVAVNWIQGRFLKGVVLIDDDALLLLDSNSKSNVVDDHNVISLPCGHIYGRSCIIKLLQQEDQSSTGKCPQCNVECTLKDVKPLYGTRLSIAKHKKASSSSTTTTRHFRYTKDGYKALKKHVLQRKSIALRLESVYSNRHADVLRRAKDASNRLCVLSKQRGELLKCRTGAEGQEANACQQRADAFERQVLSLALHSDSLEQRAYALGKQGINLLIGLVQNSPIDNPLRTALYKLSPIPTCHTFCTNNYASLLECEEYDMYDIYDLEGLTKEQRAFCEAMAFNLREPPSQETPLPLPLILTTTKETETDTQPTPATSTENQPAKHVPQSLVSFKEESNKFKDLSHLEKTCLNELKSLVSQAINNKELTFSPNQEEPISDITIWGIPIMKDERTDVILLKFLRAREFKVQDSFDMFKNTLKWRKAFSIDELVNEDLGDDLEKVVFMHGYDHEGHPVCYNVYGEFQNKELYNSTFSDEEKRTRFLKWRIQFLERSIRKLDFRPGGVNTIFQVSDLKNSPGPGKRELRLATKQALQLLQDNYPEFVAKQVFINVPWWYLAFYGMMSPFMTQRTKSKFVFASPARTAETLFKYVSPEHVPIQYGGLSVDYCDCNPEFTIDDPAAVVTVKPATKQTVEIIVNEKCTFVWELRVVGWDVSYSAEYVPNNESNYTINIQKPKKLSPTDEPVISHSFKITELGKLLLTIDNPTSKKKNLLYRFKVDPLPE</sequence>
<evidence type="ECO:0000256" key="1">
    <source>
        <dbReference type="ARBA" id="ARBA00004370"/>
    </source>
</evidence>
<dbReference type="OrthoDB" id="75724at2759"/>
<dbReference type="STRING" id="35608.A0A2U1PUM5"/>